<gene>
    <name evidence="2" type="ORF">A1O9_13016</name>
</gene>
<proteinExistence type="inferred from homology"/>
<comment type="caution">
    <text evidence="2">The sequence shown here is derived from an EMBL/GenBank/DDBJ whole genome shotgun (WGS) entry which is preliminary data.</text>
</comment>
<organism evidence="2 3">
    <name type="scientific">Exophiala aquamarina CBS 119918</name>
    <dbReference type="NCBI Taxonomy" id="1182545"/>
    <lineage>
        <taxon>Eukaryota</taxon>
        <taxon>Fungi</taxon>
        <taxon>Dikarya</taxon>
        <taxon>Ascomycota</taxon>
        <taxon>Pezizomycotina</taxon>
        <taxon>Eurotiomycetes</taxon>
        <taxon>Chaetothyriomycetidae</taxon>
        <taxon>Chaetothyriales</taxon>
        <taxon>Herpotrichiellaceae</taxon>
        <taxon>Exophiala</taxon>
    </lineage>
</organism>
<accession>A0A072NTG6</accession>
<dbReference type="HOGENOM" id="CLU_016970_2_1_1"/>
<dbReference type="EMBL" id="AMGV01000042">
    <property type="protein sequence ID" value="KEF50936.1"/>
    <property type="molecule type" value="Genomic_DNA"/>
</dbReference>
<reference evidence="2 3" key="1">
    <citation type="submission" date="2013-03" db="EMBL/GenBank/DDBJ databases">
        <title>The Genome Sequence of Exophiala aquamarina CBS 119918.</title>
        <authorList>
            <consortium name="The Broad Institute Genomics Platform"/>
            <person name="Cuomo C."/>
            <person name="de Hoog S."/>
            <person name="Gorbushina A."/>
            <person name="Walker B."/>
            <person name="Young S.K."/>
            <person name="Zeng Q."/>
            <person name="Gargeya S."/>
            <person name="Fitzgerald M."/>
            <person name="Haas B."/>
            <person name="Abouelleil A."/>
            <person name="Allen A.W."/>
            <person name="Alvarado L."/>
            <person name="Arachchi H.M."/>
            <person name="Berlin A.M."/>
            <person name="Chapman S.B."/>
            <person name="Gainer-Dewar J."/>
            <person name="Goldberg J."/>
            <person name="Griggs A."/>
            <person name="Gujja S."/>
            <person name="Hansen M."/>
            <person name="Howarth C."/>
            <person name="Imamovic A."/>
            <person name="Ireland A."/>
            <person name="Larimer J."/>
            <person name="McCowan C."/>
            <person name="Murphy C."/>
            <person name="Pearson M."/>
            <person name="Poon T.W."/>
            <person name="Priest M."/>
            <person name="Roberts A."/>
            <person name="Saif S."/>
            <person name="Shea T."/>
            <person name="Sisk P."/>
            <person name="Sykes S."/>
            <person name="Wortman J."/>
            <person name="Nusbaum C."/>
            <person name="Birren B."/>
        </authorList>
    </citation>
    <scope>NUCLEOTIDE SEQUENCE [LARGE SCALE GENOMIC DNA]</scope>
    <source>
        <strain evidence="2 3">CBS 119918</strain>
    </source>
</reference>
<dbReference type="VEuPathDB" id="FungiDB:A1O9_13016"/>
<dbReference type="AlphaFoldDB" id="A0A072NTG6"/>
<keyword evidence="3" id="KW-1185">Reference proteome</keyword>
<dbReference type="RefSeq" id="XP_013253526.1">
    <property type="nucleotide sequence ID" value="XM_013398072.1"/>
</dbReference>
<dbReference type="OrthoDB" id="276323at2759"/>
<evidence type="ECO:0000256" key="1">
    <source>
        <dbReference type="ARBA" id="ARBA00010954"/>
    </source>
</evidence>
<comment type="similarity">
    <text evidence="1">Belongs to the TCP11 family.</text>
</comment>
<dbReference type="PANTHER" id="PTHR12832:SF11">
    <property type="entry name" value="LD23868P"/>
    <property type="match status" value="1"/>
</dbReference>
<dbReference type="GO" id="GO:0010737">
    <property type="term" value="P:protein kinase A signaling"/>
    <property type="evidence" value="ECO:0007669"/>
    <property type="project" value="TreeGrafter"/>
</dbReference>
<dbReference type="GeneID" id="25287909"/>
<evidence type="ECO:0008006" key="4">
    <source>
        <dbReference type="Google" id="ProtNLM"/>
    </source>
</evidence>
<evidence type="ECO:0000313" key="3">
    <source>
        <dbReference type="Proteomes" id="UP000027920"/>
    </source>
</evidence>
<dbReference type="Pfam" id="PF05794">
    <property type="entry name" value="Tcp11"/>
    <property type="match status" value="1"/>
</dbReference>
<dbReference type="InterPro" id="IPR008862">
    <property type="entry name" value="Tcp11"/>
</dbReference>
<evidence type="ECO:0000313" key="2">
    <source>
        <dbReference type="EMBL" id="KEF50936.1"/>
    </source>
</evidence>
<sequence>MYKRRPAPETALQAVERSSVTPTAGVLDKDACLDGVIPCQPIDIPPCTSEEDEHALHNAPENPPVTKASLRELDLVLIQSNINLRVDINYDHDLHFSPVSGSTGEKKRLEALLYWQSLAAEFRITYHNNFATSCIECQKKRTRGAGQRSFPPRLPRLLFSLKQLLTILVPHRDADQIAQFLDIPLLVQEASHSMLDVVRLGRWLCGLLTTHCAPMRDRSAQDMAEKVKEGAETGDMTALVDGIKELFDILEAMKLDVANHQIRSFRFHLIEDTVLFQKDHFRVRIQNNKINVDASREWFLQNAKGHEGCRGGGKLPSRSPLAALLHGLVQICVSSDPNFPDTLKHDVGRLQNQRDQIQDIIHMDLCLSVFDDQIERLVGPNFNAASLHPIPEARIRELQTRILDLTDGHVCSNETMAAVWSRHVSEIAWELTNAIVGVCKRVGCFLPASGIETTRNQLASKFAEERRRGGRATLLAQTLEQGAQAYAHAFQSMTTLAISEAQKRDHYARRQPQHEDRQWRQMPCLDDLARELAHVAVIHMRVWTDLAYLVDEAERVIYLGVEEGSTYKLF</sequence>
<name>A0A072NTG6_9EURO</name>
<dbReference type="PANTHER" id="PTHR12832">
    <property type="entry name" value="TESTIS-SPECIFIC PROTEIN PBS13 T-COMPLEX 11"/>
    <property type="match status" value="1"/>
</dbReference>
<protein>
    <recommendedName>
        <fullName evidence="4">Tcp11-domain-containing protein</fullName>
    </recommendedName>
</protein>
<dbReference type="Proteomes" id="UP000027920">
    <property type="component" value="Unassembled WGS sequence"/>
</dbReference>